<sequence length="2379" mass="268711">MSQHEQPSIWADALTKLLNDLKSKKEEDRIKASKNLKSYVISQSREMTNENFTKFMNELNNNLIFELVNSSVIPEKIGGIMAIDELIDVDYDENATKITRLANYLRIGLGFNDFTVMLMASKALGRLARSSGTLTAEFVEFEVTRALEWLSGDRIEARRHAAVLVLKELAQNAPTLFYVHASSFVDLIWVALKDPKVAIREGAVEALRACLELISERESRLRLQWYQKIYDEAQKSFKQNGSPESIHGSLITVSELLRNTGDFMLSKFKDICETVLKYKDHRDKLVKKTVLALFPRLAVFCSKDFVLNYFNACMNHLLAALRNQNERPTAFIALGEIAMAVGGSIKPYLDSIVVMIKQGLMTKGKQFCPEVLTCISMLASAVGQSMYPHMQIILPQMIISSGLTVVLTDSLRDLTINLPSLIPNIQYKLLNLISQVLANKPFSEPGAPSPYRKSATPFQGGSIPQLGQNSDVDPQMIALALKTLGSFDFSKHNLLEFVRECVVNYLDDDNIEIRREAAITCAQLMVRTEEPTPTRGHSAVIVGEVLEKLLVVGIADPDPSIRKTVLSSLEARFDHYLAQAENLRSLFIALNDELFEIRELAITVIGRLTIRNPAYVMPSLRKTLIQLLTELEFSGDGRNKEESARLLGHLISASEKLIKPYVEPILKALLPKLRDSNPRVASCVLAALGELSVVGGEEMVQHIDQLLPLIIDTLQDQSSTSKREVALKTLAQLASSTGYVIKPFSKYPMLLDTLLNAVKTERIGSIRREVIKVLGILGSLDPYKHKMNELGKRREDPKANDDKNNMANEVITISPSSEDYYPTVALTALMKILRDPSLSSHHTSVIQAVMYIFKSLSLKSIPFLPQIMPPFLHAMNTGEPLFREFLFQQLGSLVSIVKQHIRDYLVDVFALIEKYWNSNLLIPIIKLVEEISSALNDEFKVYLPNLIPQMLNVLHTDRTPKRSPTTKVLRALEVFGTNLDDYLHLVIPAIVKLFEQVDVTTQVRTLAIQTIGRLCKKLNFSDYASRIIHPLARVLDSTESELREETLNTLCALVYQLGSDYAIFIPMVGKVLARREIQSTNYELLISKLLKNQQLMLTPGSGDDGGMGANRFGGDNGHHLGEDHNNTSTPLDIGVKKLKANEQHLKNAWETSQRSTKEDWGEWIRRFSVELLRESPSPALRSCLSLAQDYHPLVKELFNAGFVSCWTELHEQFQEELVRSLETALLSPNIPPEILQTLLNLAEFMELHEKPLPIDIRTLGALAEKCHAYAKALHYKESEFSQSPSSTIEALISINNQLQQPEAAIGILIYAQKNHSVELKEGWYEKLRRWEDALAAYEKKQKDDPNGGSIENTMGILRCLHALGEWERLSALSSETWKSDINDHTRATIAPLAAAAAWNLVNWEKMDEYVRAMNKDTVEGSFYRAILEVHHDNFTSAHGFIDHARTLVDTELTALLGESYNRAYKVVVRLQQLSELEEIIEYKKCVDSPERRNMIKNTWKTRLRGCQHNVDIWQSILAVHSLVISPHEELDMWLKFVGLCRKGSRLGLAQKTLTMLMGKDPSTTSQFGSVLPNTHPRITFAYIKQLWSAGAKQPAFEKLRTFVQALRDTDDLPLQGRAYLKLGEWQLALGDTLSEASIPHIISSFKAATECDPNWYKAWHSWALINFEVVSHYEQNGGTPEQIGAHLLPAVHSFFKSISLGPDRSLQDTLRLLTLWFKHGAQKEVEAALMQGFNTISIDTWLHVIPQIIARIHAPVLPVRRLLHELIDTIGKEHPQALVYPLTVATKSHSPARLAAAKSLMDKMRKHSATLVDQALPVSQELVRTAILWLEMWYEGLEEASRQYFGDHNPEAMLATLAPLHQILEKGPETTSETSFLQAFGRDLQEALEWSKKYEKTRKEGDLNQAWDLYYQVFRRIYKQLPQMSSLELQYVSPKLLNSNNMELAVPGTYKAGENVIRIQSFSQALSVIPSKQRPRKLTIIGSDGLEYTFLLKGHEDLRQDERVMQLFSLVNNLLSANHETAKSHLSIRRFSVIPLSPNSGLIGWVPHSDTLHTLIKDFRDSNKILLSIEHRLMLQMCSDYDNLTLLQKVEVFQYALENSNGLDLHKVLWLKSRNSEVWLDRRTNYTRSLAVMSMVGYILGLGDRHPSNLMLDRHTGHILHIDFGDCFEVAMHRDKYPEKIPFRLTRMLINAMEVSGIEGNFRLTCEAVMNVLRNNKESLMAVLEAFVHDPLINWRLLTPNENNTKHKATNIATNNSTSNSTTKIEGDLNTIDNPINKDSPDHDEAVAGSLKSSPVHGRQIARNQRVGVDAEQVEAEIVPEALNERALSVINRVNKKLTGRDFSSNETLDVPEQVQKLIDQATSHENLCLSYVGWCPFW</sequence>
<dbReference type="SMART" id="SM01346">
    <property type="entry name" value="DUF3385"/>
    <property type="match status" value="1"/>
</dbReference>
<feature type="domain" description="PI3K/PI4K catalytic" evidence="15">
    <location>
        <begin position="1962"/>
        <end position="2277"/>
    </location>
</feature>
<dbReference type="FunFam" id="3.30.1010.10:FF:000006">
    <property type="entry name" value="Serine/threonine-protein kinase TOR"/>
    <property type="match status" value="1"/>
</dbReference>
<keyword evidence="19" id="KW-1185">Reference proteome</keyword>
<dbReference type="Gene3D" id="1.25.10.10">
    <property type="entry name" value="Leucine-rich Repeat Variant"/>
    <property type="match status" value="4"/>
</dbReference>
<dbReference type="GO" id="GO:0044877">
    <property type="term" value="F:protein-containing complex binding"/>
    <property type="evidence" value="ECO:0007669"/>
    <property type="project" value="InterPro"/>
</dbReference>
<dbReference type="Proteomes" id="UP001344447">
    <property type="component" value="Unassembled WGS sequence"/>
</dbReference>
<dbReference type="InterPro" id="IPR009076">
    <property type="entry name" value="FRB_dom"/>
</dbReference>
<dbReference type="Pfam" id="PF23593">
    <property type="entry name" value="HEAT_ATR"/>
    <property type="match status" value="1"/>
</dbReference>
<evidence type="ECO:0000313" key="19">
    <source>
        <dbReference type="Proteomes" id="UP001344447"/>
    </source>
</evidence>
<evidence type="ECO:0000256" key="2">
    <source>
        <dbReference type="ARBA" id="ARBA00012513"/>
    </source>
</evidence>
<feature type="compositionally biased region" description="Low complexity" evidence="14">
    <location>
        <begin position="2250"/>
        <end position="2264"/>
    </location>
</feature>
<dbReference type="FunFam" id="1.20.120.150:FF:000001">
    <property type="entry name" value="Serine/threonine-protein kinase TOR"/>
    <property type="match status" value="1"/>
</dbReference>
<dbReference type="InterPro" id="IPR024585">
    <property type="entry name" value="mTOR_dom"/>
</dbReference>
<name>A0AAN7Z515_9MYCE</name>
<dbReference type="Gene3D" id="3.30.1010.10">
    <property type="entry name" value="Phosphatidylinositol 3-kinase Catalytic Subunit, Chain A, domain 4"/>
    <property type="match status" value="1"/>
</dbReference>
<dbReference type="PROSITE" id="PS00915">
    <property type="entry name" value="PI3_4_KINASE_1"/>
    <property type="match status" value="1"/>
</dbReference>
<gene>
    <name evidence="18" type="ORF">RB653_006092</name>
</gene>
<dbReference type="InterPro" id="IPR021133">
    <property type="entry name" value="HEAT_type_2"/>
</dbReference>
<dbReference type="InterPro" id="IPR011989">
    <property type="entry name" value="ARM-like"/>
</dbReference>
<feature type="domain" description="FATC" evidence="17">
    <location>
        <begin position="2347"/>
        <end position="2379"/>
    </location>
</feature>
<comment type="catalytic activity">
    <reaction evidence="12">
        <text>L-seryl-[protein] + ATP = O-phospho-L-seryl-[protein] + ADP + H(+)</text>
        <dbReference type="Rhea" id="RHEA:17989"/>
        <dbReference type="Rhea" id="RHEA-COMP:9863"/>
        <dbReference type="Rhea" id="RHEA-COMP:11604"/>
        <dbReference type="ChEBI" id="CHEBI:15378"/>
        <dbReference type="ChEBI" id="CHEBI:29999"/>
        <dbReference type="ChEBI" id="CHEBI:30616"/>
        <dbReference type="ChEBI" id="CHEBI:83421"/>
        <dbReference type="ChEBI" id="CHEBI:456216"/>
        <dbReference type="EC" id="2.7.11.1"/>
    </reaction>
</comment>
<dbReference type="Pfam" id="PF08771">
    <property type="entry name" value="FRB_dom"/>
    <property type="match status" value="1"/>
</dbReference>
<keyword evidence="8" id="KW-0067">ATP-binding</keyword>
<dbReference type="InterPro" id="IPR058584">
    <property type="entry name" value="IMB1_TNPO1-like_TPR"/>
</dbReference>
<feature type="region of interest" description="Disordered" evidence="14">
    <location>
        <begin position="2246"/>
        <end position="2266"/>
    </location>
</feature>
<feature type="domain" description="FAT" evidence="16">
    <location>
        <begin position="1258"/>
        <end position="1788"/>
    </location>
</feature>
<dbReference type="InterPro" id="IPR000403">
    <property type="entry name" value="PI3/4_kinase_cat_dom"/>
</dbReference>
<dbReference type="PANTHER" id="PTHR11139:SF9">
    <property type="entry name" value="SERINE_THREONINE-PROTEIN KINASE MTOR"/>
    <property type="match status" value="1"/>
</dbReference>
<feature type="repeat" description="HEAT" evidence="13">
    <location>
        <begin position="706"/>
        <end position="738"/>
    </location>
</feature>
<dbReference type="InterPro" id="IPR026683">
    <property type="entry name" value="TOR_cat"/>
</dbReference>
<evidence type="ECO:0000256" key="10">
    <source>
        <dbReference type="ARBA" id="ARBA00023306"/>
    </source>
</evidence>
<dbReference type="Gene3D" id="1.20.120.150">
    <property type="entry name" value="FKBP12-rapamycin binding domain"/>
    <property type="match status" value="1"/>
</dbReference>
<dbReference type="PROSITE" id="PS00916">
    <property type="entry name" value="PI3_4_KINASE_2"/>
    <property type="match status" value="1"/>
</dbReference>
<evidence type="ECO:0000256" key="4">
    <source>
        <dbReference type="ARBA" id="ARBA00022679"/>
    </source>
</evidence>
<evidence type="ECO:0000256" key="12">
    <source>
        <dbReference type="ARBA" id="ARBA00048679"/>
    </source>
</evidence>
<dbReference type="FunFam" id="1.25.10.10:FF:000371">
    <property type="entry name" value="Serine/threonine-protein kinase TOR"/>
    <property type="match status" value="1"/>
</dbReference>
<evidence type="ECO:0000256" key="8">
    <source>
        <dbReference type="ARBA" id="ARBA00022840"/>
    </source>
</evidence>
<dbReference type="InterPro" id="IPR011009">
    <property type="entry name" value="Kinase-like_dom_sf"/>
</dbReference>
<evidence type="ECO:0000259" key="16">
    <source>
        <dbReference type="PROSITE" id="PS51189"/>
    </source>
</evidence>
<dbReference type="GO" id="GO:0005634">
    <property type="term" value="C:nucleus"/>
    <property type="evidence" value="ECO:0007669"/>
    <property type="project" value="TreeGrafter"/>
</dbReference>
<dbReference type="Gene3D" id="1.10.1070.11">
    <property type="entry name" value="Phosphatidylinositol 3-/4-kinase, catalytic domain"/>
    <property type="match status" value="1"/>
</dbReference>
<dbReference type="PANTHER" id="PTHR11139">
    <property type="entry name" value="ATAXIA TELANGIECTASIA MUTATED ATM -RELATED"/>
    <property type="match status" value="1"/>
</dbReference>
<comment type="caution">
    <text evidence="18">The sequence shown here is derived from an EMBL/GenBank/DDBJ whole genome shotgun (WGS) entry which is preliminary data.</text>
</comment>
<dbReference type="EMBL" id="JAVFKY010000001">
    <property type="protein sequence ID" value="KAK5584480.1"/>
    <property type="molecule type" value="Genomic_DNA"/>
</dbReference>
<dbReference type="PROSITE" id="PS51189">
    <property type="entry name" value="FAT"/>
    <property type="match status" value="1"/>
</dbReference>
<dbReference type="GO" id="GO:0004674">
    <property type="term" value="F:protein serine/threonine kinase activity"/>
    <property type="evidence" value="ECO:0007669"/>
    <property type="project" value="UniProtKB-KW"/>
</dbReference>
<dbReference type="Pfam" id="PF13513">
    <property type="entry name" value="HEAT_EZ"/>
    <property type="match status" value="1"/>
</dbReference>
<reference evidence="18 19" key="1">
    <citation type="submission" date="2023-11" db="EMBL/GenBank/DDBJ databases">
        <title>Dfirmibasis_genome.</title>
        <authorList>
            <person name="Edelbroek B."/>
            <person name="Kjellin J."/>
            <person name="Jerlstrom-Hultqvist J."/>
            <person name="Soderbom F."/>
        </authorList>
    </citation>
    <scope>NUCLEOTIDE SEQUENCE [LARGE SCALE GENOMIC DNA]</scope>
    <source>
        <strain evidence="18 19">TNS-C-14</strain>
    </source>
</reference>
<evidence type="ECO:0000256" key="13">
    <source>
        <dbReference type="PROSITE-ProRule" id="PRU00103"/>
    </source>
</evidence>
<keyword evidence="6" id="KW-0547">Nucleotide-binding</keyword>
<keyword evidence="10" id="KW-0131">Cell cycle</keyword>
<dbReference type="InterPro" id="IPR036738">
    <property type="entry name" value="FRB_sf"/>
</dbReference>
<protein>
    <recommendedName>
        <fullName evidence="2">non-specific serine/threonine protein kinase</fullName>
        <ecNumber evidence="2">2.7.11.1</ecNumber>
    </recommendedName>
</protein>
<organism evidence="18 19">
    <name type="scientific">Dictyostelium firmibasis</name>
    <dbReference type="NCBI Taxonomy" id="79012"/>
    <lineage>
        <taxon>Eukaryota</taxon>
        <taxon>Amoebozoa</taxon>
        <taxon>Evosea</taxon>
        <taxon>Eumycetozoa</taxon>
        <taxon>Dictyostelia</taxon>
        <taxon>Dictyosteliales</taxon>
        <taxon>Dictyosteliaceae</taxon>
        <taxon>Dictyostelium</taxon>
    </lineage>
</organism>
<dbReference type="GO" id="GO:0038202">
    <property type="term" value="P:TORC1 signaling"/>
    <property type="evidence" value="ECO:0007669"/>
    <property type="project" value="TreeGrafter"/>
</dbReference>
<dbReference type="Pfam" id="PF02260">
    <property type="entry name" value="FATC"/>
    <property type="match status" value="1"/>
</dbReference>
<dbReference type="InterPro" id="IPR016024">
    <property type="entry name" value="ARM-type_fold"/>
</dbReference>
<dbReference type="InterPro" id="IPR050517">
    <property type="entry name" value="DDR_Repair_Kinase"/>
</dbReference>
<evidence type="ECO:0000256" key="1">
    <source>
        <dbReference type="ARBA" id="ARBA00011031"/>
    </source>
</evidence>
<evidence type="ECO:0000256" key="5">
    <source>
        <dbReference type="ARBA" id="ARBA00022737"/>
    </source>
</evidence>
<dbReference type="GO" id="GO:0005524">
    <property type="term" value="F:ATP binding"/>
    <property type="evidence" value="ECO:0007669"/>
    <property type="project" value="UniProtKB-KW"/>
</dbReference>
<dbReference type="SMART" id="SM01343">
    <property type="entry name" value="FATC"/>
    <property type="match status" value="1"/>
</dbReference>
<dbReference type="InterPro" id="IPR018936">
    <property type="entry name" value="PI3/4_kinase_CS"/>
</dbReference>
<dbReference type="FunFam" id="1.10.1070.11:FF:000007">
    <property type="entry name" value="Serine/threonine-protein kinase TOR"/>
    <property type="match status" value="1"/>
</dbReference>
<keyword evidence="5" id="KW-0677">Repeat</keyword>
<dbReference type="GO" id="GO:0016242">
    <property type="term" value="P:negative regulation of macroautophagy"/>
    <property type="evidence" value="ECO:0007669"/>
    <property type="project" value="TreeGrafter"/>
</dbReference>
<dbReference type="PROSITE" id="PS51190">
    <property type="entry name" value="FATC"/>
    <property type="match status" value="1"/>
</dbReference>
<proteinExistence type="inferred from homology"/>
<evidence type="ECO:0000256" key="9">
    <source>
        <dbReference type="ARBA" id="ARBA00023054"/>
    </source>
</evidence>
<dbReference type="EC" id="2.7.11.1" evidence="2"/>
<evidence type="ECO:0000256" key="14">
    <source>
        <dbReference type="SAM" id="MobiDB-lite"/>
    </source>
</evidence>
<dbReference type="Pfam" id="PF11865">
    <property type="entry name" value="mTOR_dom"/>
    <property type="match status" value="1"/>
</dbReference>
<dbReference type="SUPFAM" id="SSF48371">
    <property type="entry name" value="ARM repeat"/>
    <property type="match status" value="2"/>
</dbReference>
<dbReference type="PROSITE" id="PS50290">
    <property type="entry name" value="PI3_4_KINASE_3"/>
    <property type="match status" value="1"/>
</dbReference>
<comment type="catalytic activity">
    <reaction evidence="11">
        <text>L-threonyl-[protein] + ATP = O-phospho-L-threonyl-[protein] + ADP + H(+)</text>
        <dbReference type="Rhea" id="RHEA:46608"/>
        <dbReference type="Rhea" id="RHEA-COMP:11060"/>
        <dbReference type="Rhea" id="RHEA-COMP:11605"/>
        <dbReference type="ChEBI" id="CHEBI:15378"/>
        <dbReference type="ChEBI" id="CHEBI:30013"/>
        <dbReference type="ChEBI" id="CHEBI:30616"/>
        <dbReference type="ChEBI" id="CHEBI:61977"/>
        <dbReference type="ChEBI" id="CHEBI:456216"/>
        <dbReference type="EC" id="2.7.11.1"/>
    </reaction>
</comment>
<evidence type="ECO:0000256" key="3">
    <source>
        <dbReference type="ARBA" id="ARBA00022527"/>
    </source>
</evidence>
<keyword evidence="4" id="KW-0808">Transferase</keyword>
<dbReference type="GO" id="GO:0005886">
    <property type="term" value="C:plasma membrane"/>
    <property type="evidence" value="ECO:0007669"/>
    <property type="project" value="UniProtKB-ARBA"/>
</dbReference>
<evidence type="ECO:0000256" key="6">
    <source>
        <dbReference type="ARBA" id="ARBA00022741"/>
    </source>
</evidence>
<dbReference type="CDD" id="cd05169">
    <property type="entry name" value="PIKKc_TOR"/>
    <property type="match status" value="1"/>
</dbReference>
<dbReference type="PROSITE" id="PS50077">
    <property type="entry name" value="HEAT_REPEAT"/>
    <property type="match status" value="1"/>
</dbReference>
<dbReference type="InterPro" id="IPR036940">
    <property type="entry name" value="PI3/4_kinase_cat_sf"/>
</dbReference>
<keyword evidence="7" id="KW-0418">Kinase</keyword>
<dbReference type="SMART" id="SM00146">
    <property type="entry name" value="PI3Kc"/>
    <property type="match status" value="1"/>
</dbReference>
<dbReference type="SMART" id="SM01345">
    <property type="entry name" value="Rapamycin_bind"/>
    <property type="match status" value="1"/>
</dbReference>
<dbReference type="Pfam" id="PF00454">
    <property type="entry name" value="PI3_PI4_kinase"/>
    <property type="match status" value="1"/>
</dbReference>
<dbReference type="GO" id="GO:0031931">
    <property type="term" value="C:TORC1 complex"/>
    <property type="evidence" value="ECO:0007669"/>
    <property type="project" value="TreeGrafter"/>
</dbReference>
<evidence type="ECO:0000259" key="17">
    <source>
        <dbReference type="PROSITE" id="PS51190"/>
    </source>
</evidence>
<evidence type="ECO:0000256" key="7">
    <source>
        <dbReference type="ARBA" id="ARBA00022777"/>
    </source>
</evidence>
<dbReference type="GO" id="GO:0031932">
    <property type="term" value="C:TORC2 complex"/>
    <property type="evidence" value="ECO:0007669"/>
    <property type="project" value="TreeGrafter"/>
</dbReference>
<evidence type="ECO:0000256" key="11">
    <source>
        <dbReference type="ARBA" id="ARBA00047899"/>
    </source>
</evidence>
<comment type="similarity">
    <text evidence="1">Belongs to the PI3/PI4-kinase family.</text>
</comment>
<dbReference type="InterPro" id="IPR014009">
    <property type="entry name" value="PIK_FAT"/>
</dbReference>
<evidence type="ECO:0000313" key="18">
    <source>
        <dbReference type="EMBL" id="KAK5584480.1"/>
    </source>
</evidence>
<keyword evidence="9" id="KW-0175">Coiled coil</keyword>
<dbReference type="Pfam" id="PF02259">
    <property type="entry name" value="FAT"/>
    <property type="match status" value="1"/>
</dbReference>
<dbReference type="InterPro" id="IPR057564">
    <property type="entry name" value="HEAT_ATR"/>
</dbReference>
<keyword evidence="3" id="KW-0723">Serine/threonine-protein kinase</keyword>
<dbReference type="GO" id="GO:0005737">
    <property type="term" value="C:cytoplasm"/>
    <property type="evidence" value="ECO:0007669"/>
    <property type="project" value="TreeGrafter"/>
</dbReference>
<dbReference type="Pfam" id="PF25574">
    <property type="entry name" value="TPR_IMB1"/>
    <property type="match status" value="1"/>
</dbReference>
<accession>A0AAN7Z515</accession>
<dbReference type="SUPFAM" id="SSF56112">
    <property type="entry name" value="Protein kinase-like (PK-like)"/>
    <property type="match status" value="1"/>
</dbReference>
<dbReference type="InterPro" id="IPR003151">
    <property type="entry name" value="PIK-rel_kinase_FAT"/>
</dbReference>
<dbReference type="SUPFAM" id="SSF47212">
    <property type="entry name" value="FKBP12-rapamycin-binding domain of FKBP-rapamycin-associated protein (FRAP)"/>
    <property type="match status" value="1"/>
</dbReference>
<evidence type="ECO:0000259" key="15">
    <source>
        <dbReference type="PROSITE" id="PS50290"/>
    </source>
</evidence>
<dbReference type="InterPro" id="IPR003152">
    <property type="entry name" value="FATC_dom"/>
</dbReference>